<evidence type="ECO:0000256" key="15">
    <source>
        <dbReference type="PIRSR" id="PIRSR602401-1"/>
    </source>
</evidence>
<accession>A0A921ZV00</accession>
<dbReference type="GO" id="GO:0005789">
    <property type="term" value="C:endoplasmic reticulum membrane"/>
    <property type="evidence" value="ECO:0007669"/>
    <property type="project" value="UniProtKB-SubCell"/>
</dbReference>
<dbReference type="Proteomes" id="UP000791440">
    <property type="component" value="Unassembled WGS sequence"/>
</dbReference>
<evidence type="ECO:0000256" key="3">
    <source>
        <dbReference type="ARBA" id="ARBA00004406"/>
    </source>
</evidence>
<keyword evidence="10 16" id="KW-0560">Oxidoreductase</keyword>
<dbReference type="GO" id="GO:0020037">
    <property type="term" value="F:heme binding"/>
    <property type="evidence" value="ECO:0007669"/>
    <property type="project" value="InterPro"/>
</dbReference>
<gene>
    <name evidence="17" type="ORF">O3G_MSEX014478</name>
</gene>
<keyword evidence="9" id="KW-0492">Microsome</keyword>
<evidence type="ECO:0000256" key="6">
    <source>
        <dbReference type="ARBA" id="ARBA00022617"/>
    </source>
</evidence>
<evidence type="ECO:0000256" key="9">
    <source>
        <dbReference type="ARBA" id="ARBA00022848"/>
    </source>
</evidence>
<comment type="similarity">
    <text evidence="4 16">Belongs to the cytochrome P450 family.</text>
</comment>
<reference evidence="17" key="1">
    <citation type="journal article" date="2016" name="Insect Biochem. Mol. Biol.">
        <title>Multifaceted biological insights from a draft genome sequence of the tobacco hornworm moth, Manduca sexta.</title>
        <authorList>
            <person name="Kanost M.R."/>
            <person name="Arrese E.L."/>
            <person name="Cao X."/>
            <person name="Chen Y.R."/>
            <person name="Chellapilla S."/>
            <person name="Goldsmith M.R."/>
            <person name="Grosse-Wilde E."/>
            <person name="Heckel D.G."/>
            <person name="Herndon N."/>
            <person name="Jiang H."/>
            <person name="Papanicolaou A."/>
            <person name="Qu J."/>
            <person name="Soulages J.L."/>
            <person name="Vogel H."/>
            <person name="Walters J."/>
            <person name="Waterhouse R.M."/>
            <person name="Ahn S.J."/>
            <person name="Almeida F.C."/>
            <person name="An C."/>
            <person name="Aqrawi P."/>
            <person name="Bretschneider A."/>
            <person name="Bryant W.B."/>
            <person name="Bucks S."/>
            <person name="Chao H."/>
            <person name="Chevignon G."/>
            <person name="Christen J.M."/>
            <person name="Clarke D.F."/>
            <person name="Dittmer N.T."/>
            <person name="Ferguson L.C.F."/>
            <person name="Garavelou S."/>
            <person name="Gordon K.H.J."/>
            <person name="Gunaratna R.T."/>
            <person name="Han Y."/>
            <person name="Hauser F."/>
            <person name="He Y."/>
            <person name="Heidel-Fischer H."/>
            <person name="Hirsh A."/>
            <person name="Hu Y."/>
            <person name="Jiang H."/>
            <person name="Kalra D."/>
            <person name="Klinner C."/>
            <person name="Konig C."/>
            <person name="Kovar C."/>
            <person name="Kroll A.R."/>
            <person name="Kuwar S.S."/>
            <person name="Lee S.L."/>
            <person name="Lehman R."/>
            <person name="Li K."/>
            <person name="Li Z."/>
            <person name="Liang H."/>
            <person name="Lovelace S."/>
            <person name="Lu Z."/>
            <person name="Mansfield J.H."/>
            <person name="McCulloch K.J."/>
            <person name="Mathew T."/>
            <person name="Morton B."/>
            <person name="Muzny D.M."/>
            <person name="Neunemann D."/>
            <person name="Ongeri F."/>
            <person name="Pauchet Y."/>
            <person name="Pu L.L."/>
            <person name="Pyrousis I."/>
            <person name="Rao X.J."/>
            <person name="Redding A."/>
            <person name="Roesel C."/>
            <person name="Sanchez-Gracia A."/>
            <person name="Schaack S."/>
            <person name="Shukla A."/>
            <person name="Tetreau G."/>
            <person name="Wang Y."/>
            <person name="Xiong G.H."/>
            <person name="Traut W."/>
            <person name="Walsh T.K."/>
            <person name="Worley K.C."/>
            <person name="Wu D."/>
            <person name="Wu W."/>
            <person name="Wu Y.Q."/>
            <person name="Zhang X."/>
            <person name="Zou Z."/>
            <person name="Zucker H."/>
            <person name="Briscoe A.D."/>
            <person name="Burmester T."/>
            <person name="Clem R.J."/>
            <person name="Feyereisen R."/>
            <person name="Grimmelikhuijzen C.J.P."/>
            <person name="Hamodrakas S.J."/>
            <person name="Hansson B.S."/>
            <person name="Huguet E."/>
            <person name="Jermiin L.S."/>
            <person name="Lan Q."/>
            <person name="Lehman H.K."/>
            <person name="Lorenzen M."/>
            <person name="Merzendorfer H."/>
            <person name="Michalopoulos I."/>
            <person name="Morton D.B."/>
            <person name="Muthukrishnan S."/>
            <person name="Oakeshott J.G."/>
            <person name="Palmer W."/>
            <person name="Park Y."/>
            <person name="Passarelli A.L."/>
            <person name="Rozas J."/>
            <person name="Schwartz L.M."/>
            <person name="Smith W."/>
            <person name="Southgate A."/>
            <person name="Vilcinskas A."/>
            <person name="Vogt R."/>
            <person name="Wang P."/>
            <person name="Werren J."/>
            <person name="Yu X.Q."/>
            <person name="Zhou J.J."/>
            <person name="Brown S.J."/>
            <person name="Scherer S.E."/>
            <person name="Richards S."/>
            <person name="Blissard G.W."/>
        </authorList>
    </citation>
    <scope>NUCLEOTIDE SEQUENCE</scope>
</reference>
<name>A0A921ZV00_MANSE</name>
<keyword evidence="6 15" id="KW-0349">Heme</keyword>
<evidence type="ECO:0000256" key="12">
    <source>
        <dbReference type="ARBA" id="ARBA00023033"/>
    </source>
</evidence>
<dbReference type="EC" id="1.14.14.1" evidence="5"/>
<dbReference type="GO" id="GO:0005506">
    <property type="term" value="F:iron ion binding"/>
    <property type="evidence" value="ECO:0007669"/>
    <property type="project" value="InterPro"/>
</dbReference>
<dbReference type="InterPro" id="IPR017972">
    <property type="entry name" value="Cyt_P450_CS"/>
</dbReference>
<dbReference type="AlphaFoldDB" id="A0A921ZV00"/>
<evidence type="ECO:0000256" key="1">
    <source>
        <dbReference type="ARBA" id="ARBA00001971"/>
    </source>
</evidence>
<evidence type="ECO:0000256" key="8">
    <source>
        <dbReference type="ARBA" id="ARBA00022824"/>
    </source>
</evidence>
<dbReference type="GO" id="GO:0016712">
    <property type="term" value="F:oxidoreductase activity, acting on paired donors, with incorporation or reduction of molecular oxygen, reduced flavin or flavoprotein as one donor, and incorporation of one atom of oxygen"/>
    <property type="evidence" value="ECO:0007669"/>
    <property type="project" value="UniProtKB-EC"/>
</dbReference>
<comment type="catalytic activity">
    <reaction evidence="14">
        <text>an organic molecule + reduced [NADPH--hemoprotein reductase] + O2 = an alcohol + oxidized [NADPH--hemoprotein reductase] + H2O + H(+)</text>
        <dbReference type="Rhea" id="RHEA:17149"/>
        <dbReference type="Rhea" id="RHEA-COMP:11964"/>
        <dbReference type="Rhea" id="RHEA-COMP:11965"/>
        <dbReference type="ChEBI" id="CHEBI:15377"/>
        <dbReference type="ChEBI" id="CHEBI:15378"/>
        <dbReference type="ChEBI" id="CHEBI:15379"/>
        <dbReference type="ChEBI" id="CHEBI:30879"/>
        <dbReference type="ChEBI" id="CHEBI:57618"/>
        <dbReference type="ChEBI" id="CHEBI:58210"/>
        <dbReference type="ChEBI" id="CHEBI:142491"/>
        <dbReference type="EC" id="1.14.14.1"/>
    </reaction>
</comment>
<dbReference type="PROSITE" id="PS00086">
    <property type="entry name" value="CYTOCHROME_P450"/>
    <property type="match status" value="1"/>
</dbReference>
<evidence type="ECO:0000256" key="10">
    <source>
        <dbReference type="ARBA" id="ARBA00023002"/>
    </source>
</evidence>
<dbReference type="CDD" id="cd11056">
    <property type="entry name" value="CYP6-like"/>
    <property type="match status" value="1"/>
</dbReference>
<protein>
    <recommendedName>
        <fullName evidence="5">unspecific monooxygenase</fullName>
        <ecNumber evidence="5">1.14.14.1</ecNumber>
    </recommendedName>
</protein>
<dbReference type="InterPro" id="IPR050476">
    <property type="entry name" value="Insect_CytP450_Detox"/>
</dbReference>
<dbReference type="PANTHER" id="PTHR24292">
    <property type="entry name" value="CYTOCHROME P450"/>
    <property type="match status" value="1"/>
</dbReference>
<keyword evidence="7 15" id="KW-0479">Metal-binding</keyword>
<dbReference type="PRINTS" id="PR00463">
    <property type="entry name" value="EP450I"/>
</dbReference>
<evidence type="ECO:0000256" key="2">
    <source>
        <dbReference type="ARBA" id="ARBA00004174"/>
    </source>
</evidence>
<keyword evidence="11 15" id="KW-0408">Iron</keyword>
<comment type="caution">
    <text evidence="17">The sequence shown here is derived from an EMBL/GenBank/DDBJ whole genome shotgun (WGS) entry which is preliminary data.</text>
</comment>
<dbReference type="Pfam" id="PF00067">
    <property type="entry name" value="p450"/>
    <property type="match status" value="1"/>
</dbReference>
<dbReference type="Gene3D" id="1.10.630.10">
    <property type="entry name" value="Cytochrome P450"/>
    <property type="match status" value="1"/>
</dbReference>
<dbReference type="InterPro" id="IPR036396">
    <property type="entry name" value="Cyt_P450_sf"/>
</dbReference>
<reference evidence="17" key="2">
    <citation type="submission" date="2020-12" db="EMBL/GenBank/DDBJ databases">
        <authorList>
            <person name="Kanost M."/>
        </authorList>
    </citation>
    <scope>NUCLEOTIDE SEQUENCE</scope>
</reference>
<evidence type="ECO:0000256" key="13">
    <source>
        <dbReference type="ARBA" id="ARBA00023136"/>
    </source>
</evidence>
<evidence type="ECO:0000256" key="5">
    <source>
        <dbReference type="ARBA" id="ARBA00012109"/>
    </source>
</evidence>
<comment type="cofactor">
    <cofactor evidence="1 15">
        <name>heme</name>
        <dbReference type="ChEBI" id="CHEBI:30413"/>
    </cofactor>
</comment>
<dbReference type="InterPro" id="IPR002401">
    <property type="entry name" value="Cyt_P450_E_grp-I"/>
</dbReference>
<keyword evidence="8" id="KW-0256">Endoplasmic reticulum</keyword>
<dbReference type="OrthoDB" id="2789670at2759"/>
<evidence type="ECO:0000256" key="14">
    <source>
        <dbReference type="ARBA" id="ARBA00047827"/>
    </source>
</evidence>
<dbReference type="InterPro" id="IPR001128">
    <property type="entry name" value="Cyt_P450"/>
</dbReference>
<dbReference type="FunFam" id="1.10.630.10:FF:000042">
    <property type="entry name" value="Cytochrome P450"/>
    <property type="match status" value="1"/>
</dbReference>
<dbReference type="SUPFAM" id="SSF48264">
    <property type="entry name" value="Cytochrome P450"/>
    <property type="match status" value="1"/>
</dbReference>
<dbReference type="EMBL" id="JH669154">
    <property type="protein sequence ID" value="KAG6464386.1"/>
    <property type="molecule type" value="Genomic_DNA"/>
</dbReference>
<evidence type="ECO:0000256" key="11">
    <source>
        <dbReference type="ARBA" id="ARBA00023004"/>
    </source>
</evidence>
<dbReference type="PRINTS" id="PR00385">
    <property type="entry name" value="P450"/>
</dbReference>
<evidence type="ECO:0000256" key="4">
    <source>
        <dbReference type="ARBA" id="ARBA00010617"/>
    </source>
</evidence>
<evidence type="ECO:0000256" key="16">
    <source>
        <dbReference type="RuleBase" id="RU000461"/>
    </source>
</evidence>
<keyword evidence="13" id="KW-0472">Membrane</keyword>
<evidence type="ECO:0000313" key="18">
    <source>
        <dbReference type="Proteomes" id="UP000791440"/>
    </source>
</evidence>
<keyword evidence="12 16" id="KW-0503">Monooxygenase</keyword>
<evidence type="ECO:0000256" key="7">
    <source>
        <dbReference type="ARBA" id="ARBA00022723"/>
    </source>
</evidence>
<evidence type="ECO:0000313" key="17">
    <source>
        <dbReference type="EMBL" id="KAG6464386.1"/>
    </source>
</evidence>
<sequence>MILFLLLVLGIVLYAYFTRNHSYWAKRNVKHDRPIPIFGNHLRNILGLKSLTEIATELYNKYPDEKVVGYYRGNTPELIIRDPDIVRYVLNVDFPYFYPRGLGRNNDAEPLLKNLFHADGDSWRLLRKRLTPAFTTAKLKRMFPLVVMCAKKMQTAAEGIADRGAPCDVREMMARFTTEFIAACGFGIQTDTINDENSRFREMGKLIFSRSWVSLVVVALWDIFPELRSVLKVGDSGVEEAITTIYQNIRSQRNGKPSSRNDFVDLLLELEQKGKIQGESIEKMNSDGPPVMVEMDMDTKCIVAQMFVFFAAGFETSSSATSFTLHELAFNQDVQLKIQKEIDQVLAKYNNELCYDAVAEMSLLSMAFKESLRIFPSLGNLHRVCARSYTIPGLDITIDPGVKIIIPVEGIQNDPKYYDEPKRFNPERFAGMEPSQYKYTFMAFGEGPRACIGARLGEMQSLAGLAAVLQKFTVEPAPNTRRVLQVKHTHNIVQGVEGGLPLILKRRENIA</sequence>
<feature type="binding site" description="axial binding residue" evidence="15">
    <location>
        <position position="451"/>
    </location>
    <ligand>
        <name>heme</name>
        <dbReference type="ChEBI" id="CHEBI:30413"/>
    </ligand>
    <ligandPart>
        <name>Fe</name>
        <dbReference type="ChEBI" id="CHEBI:18248"/>
    </ligandPart>
</feature>
<comment type="subcellular location">
    <subcellularLocation>
        <location evidence="3">Endoplasmic reticulum membrane</location>
        <topology evidence="3">Peripheral membrane protein</topology>
    </subcellularLocation>
    <subcellularLocation>
        <location evidence="2">Microsome membrane</location>
        <topology evidence="2">Peripheral membrane protein</topology>
    </subcellularLocation>
</comment>
<dbReference type="PANTHER" id="PTHR24292:SF104">
    <property type="entry name" value="CYTOCHROME P450 308A1-RELATED"/>
    <property type="match status" value="1"/>
</dbReference>
<organism evidence="17 18">
    <name type="scientific">Manduca sexta</name>
    <name type="common">Tobacco hawkmoth</name>
    <name type="synonym">Tobacco hornworm</name>
    <dbReference type="NCBI Taxonomy" id="7130"/>
    <lineage>
        <taxon>Eukaryota</taxon>
        <taxon>Metazoa</taxon>
        <taxon>Ecdysozoa</taxon>
        <taxon>Arthropoda</taxon>
        <taxon>Hexapoda</taxon>
        <taxon>Insecta</taxon>
        <taxon>Pterygota</taxon>
        <taxon>Neoptera</taxon>
        <taxon>Endopterygota</taxon>
        <taxon>Lepidoptera</taxon>
        <taxon>Glossata</taxon>
        <taxon>Ditrysia</taxon>
        <taxon>Bombycoidea</taxon>
        <taxon>Sphingidae</taxon>
        <taxon>Sphinginae</taxon>
        <taxon>Sphingini</taxon>
        <taxon>Manduca</taxon>
    </lineage>
</organism>
<proteinExistence type="inferred from homology"/>
<keyword evidence="18" id="KW-1185">Reference proteome</keyword>